<dbReference type="SUPFAM" id="SSF51445">
    <property type="entry name" value="(Trans)glycosidases"/>
    <property type="match status" value="1"/>
</dbReference>
<evidence type="ECO:0000256" key="8">
    <source>
        <dbReference type="SAM" id="MobiDB-lite"/>
    </source>
</evidence>
<gene>
    <name evidence="10" type="ORF">SAMN05216275_1077</name>
</gene>
<dbReference type="Proteomes" id="UP000199111">
    <property type="component" value="Unassembled WGS sequence"/>
</dbReference>
<dbReference type="Gene3D" id="2.60.40.1180">
    <property type="entry name" value="Golgi alpha-mannosidase II"/>
    <property type="match status" value="1"/>
</dbReference>
<evidence type="ECO:0000313" key="10">
    <source>
        <dbReference type="EMBL" id="SFJ17919.1"/>
    </source>
</evidence>
<name>A0A1I3P917_9ACTN</name>
<dbReference type="Pfam" id="PF22848">
    <property type="entry name" value="ASD1_dom"/>
    <property type="match status" value="1"/>
</dbReference>
<evidence type="ECO:0000256" key="6">
    <source>
        <dbReference type="ARBA" id="ARBA00023277"/>
    </source>
</evidence>
<dbReference type="SMART" id="SM00813">
    <property type="entry name" value="Alpha-L-AF_C"/>
    <property type="match status" value="1"/>
</dbReference>
<evidence type="ECO:0000256" key="5">
    <source>
        <dbReference type="ARBA" id="ARBA00022801"/>
    </source>
</evidence>
<dbReference type="RefSeq" id="WP_093887162.1">
    <property type="nucleotide sequence ID" value="NZ_FOQY01000007.1"/>
</dbReference>
<dbReference type="GO" id="GO:0046373">
    <property type="term" value="P:L-arabinose metabolic process"/>
    <property type="evidence" value="ECO:0007669"/>
    <property type="project" value="InterPro"/>
</dbReference>
<evidence type="ECO:0000256" key="2">
    <source>
        <dbReference type="ARBA" id="ARBA00007186"/>
    </source>
</evidence>
<accession>A0A1I3P917</accession>
<dbReference type="InterPro" id="IPR013780">
    <property type="entry name" value="Glyco_hydro_b"/>
</dbReference>
<evidence type="ECO:0000256" key="1">
    <source>
        <dbReference type="ARBA" id="ARBA00001462"/>
    </source>
</evidence>
<evidence type="ECO:0000259" key="9">
    <source>
        <dbReference type="SMART" id="SM00813"/>
    </source>
</evidence>
<dbReference type="PANTHER" id="PTHR43576:SF3">
    <property type="entry name" value="ALPHA-L-ARABINOFURANOSIDASE C"/>
    <property type="match status" value="1"/>
</dbReference>
<organism evidence="10 11">
    <name type="scientific">Streptosporangium canum</name>
    <dbReference type="NCBI Taxonomy" id="324952"/>
    <lineage>
        <taxon>Bacteria</taxon>
        <taxon>Bacillati</taxon>
        <taxon>Actinomycetota</taxon>
        <taxon>Actinomycetes</taxon>
        <taxon>Streptosporangiales</taxon>
        <taxon>Streptosporangiaceae</taxon>
        <taxon>Streptosporangium</taxon>
    </lineage>
</organism>
<dbReference type="PANTHER" id="PTHR43576">
    <property type="entry name" value="ALPHA-L-ARABINOFURANOSIDASE C-RELATED"/>
    <property type="match status" value="1"/>
</dbReference>
<dbReference type="AlphaFoldDB" id="A0A1I3P917"/>
<evidence type="ECO:0000256" key="3">
    <source>
        <dbReference type="ARBA" id="ARBA00011165"/>
    </source>
</evidence>
<proteinExistence type="inferred from homology"/>
<dbReference type="Pfam" id="PF06964">
    <property type="entry name" value="Alpha-L-AF_C"/>
    <property type="match status" value="1"/>
</dbReference>
<dbReference type="InterPro" id="IPR017853">
    <property type="entry name" value="GH"/>
</dbReference>
<protein>
    <recommendedName>
        <fullName evidence="4">non-reducing end alpha-L-arabinofuranosidase</fullName>
        <ecNumber evidence="4">3.2.1.55</ecNumber>
    </recommendedName>
</protein>
<dbReference type="InterPro" id="IPR055235">
    <property type="entry name" value="ASD1_cat"/>
</dbReference>
<evidence type="ECO:0000256" key="7">
    <source>
        <dbReference type="ARBA" id="ARBA00023295"/>
    </source>
</evidence>
<evidence type="ECO:0000313" key="11">
    <source>
        <dbReference type="Proteomes" id="UP000199111"/>
    </source>
</evidence>
<dbReference type="SUPFAM" id="SSF51011">
    <property type="entry name" value="Glycosyl hydrolase domain"/>
    <property type="match status" value="1"/>
</dbReference>
<keyword evidence="11" id="KW-1185">Reference proteome</keyword>
<dbReference type="GeneID" id="96298262"/>
<sequence length="504" mass="55193">MATTARLTLDPAFRIGPVEPRIFGSFVEHMGRCVYTGVFEPGHPLADADGFRTDVLELTRELGVTLVRYPGGNFVSNYRWEDGVGPVEDRPARLELAWRSLEGNSFGLNEFMAWAAKAGVEPMMALNLGTRGVAEALELVEYANYPGGTRLSDLRRAHGADRPHDVRLWCLGNELDGPWQMGHKTAGEYGRLAAETARALKRFDPGLSLVACGSSNSGMPTFGAWEAEVLEATYEMVDYVSLHAYYDPSDGDVDSFLASGADMEHMIRSIAATADHVGAKLRSDKKIRLSFDEWNVWYQSRFDGESSLEWTERPRLIEDSYDVTDAVVVGSLLITLLRNADRVGVACQAQLANVIAPIRTEPGGPAWRQTIFHPFALTARHARGEVLRVEPECAAIPTAKYGEAPAIWATATHDAATGELVLFVVNRDRDDACALEITLPEGLRPVEHVELTDDDLSAANSADFPDRVTPRPGAGLSQEGRQASLTLPPVSWSIVRFAPNSPQE</sequence>
<dbReference type="EC" id="3.2.1.55" evidence="4"/>
<dbReference type="GO" id="GO:0000272">
    <property type="term" value="P:polysaccharide catabolic process"/>
    <property type="evidence" value="ECO:0007669"/>
    <property type="project" value="TreeGrafter"/>
</dbReference>
<dbReference type="EMBL" id="FOQY01000007">
    <property type="protein sequence ID" value="SFJ17919.1"/>
    <property type="molecule type" value="Genomic_DNA"/>
</dbReference>
<dbReference type="GO" id="GO:0046556">
    <property type="term" value="F:alpha-L-arabinofuranosidase activity"/>
    <property type="evidence" value="ECO:0007669"/>
    <property type="project" value="UniProtKB-EC"/>
</dbReference>
<dbReference type="InterPro" id="IPR010720">
    <property type="entry name" value="Alpha-L-AF_C"/>
</dbReference>
<comment type="similarity">
    <text evidence="2">Belongs to the glycosyl hydrolase 51 family.</text>
</comment>
<keyword evidence="7" id="KW-0326">Glycosidase</keyword>
<reference evidence="11" key="1">
    <citation type="submission" date="2016-10" db="EMBL/GenBank/DDBJ databases">
        <authorList>
            <person name="Varghese N."/>
            <person name="Submissions S."/>
        </authorList>
    </citation>
    <scope>NUCLEOTIDE SEQUENCE [LARGE SCALE GENOMIC DNA]</scope>
    <source>
        <strain evidence="11">CGMCC 4.2126</strain>
    </source>
</reference>
<feature type="domain" description="Alpha-L-arabinofuranosidase C-terminal" evidence="9">
    <location>
        <begin position="292"/>
        <end position="491"/>
    </location>
</feature>
<comment type="catalytic activity">
    <reaction evidence="1">
        <text>Hydrolysis of terminal non-reducing alpha-L-arabinofuranoside residues in alpha-L-arabinosides.</text>
        <dbReference type="EC" id="3.2.1.55"/>
    </reaction>
</comment>
<keyword evidence="5" id="KW-0378">Hydrolase</keyword>
<dbReference type="Gene3D" id="3.20.20.80">
    <property type="entry name" value="Glycosidases"/>
    <property type="match status" value="1"/>
</dbReference>
<feature type="region of interest" description="Disordered" evidence="8">
    <location>
        <begin position="457"/>
        <end position="482"/>
    </location>
</feature>
<evidence type="ECO:0000256" key="4">
    <source>
        <dbReference type="ARBA" id="ARBA00012670"/>
    </source>
</evidence>
<comment type="subunit">
    <text evidence="3">Homohexamer; trimer of dimers.</text>
</comment>
<keyword evidence="6" id="KW-0119">Carbohydrate metabolism</keyword>